<comment type="caution">
    <text evidence="2">The sequence shown here is derived from an EMBL/GenBank/DDBJ whole genome shotgun (WGS) entry which is preliminary data.</text>
</comment>
<gene>
    <name evidence="2" type="ORF">ACH5RR_015659</name>
</gene>
<evidence type="ECO:0000313" key="3">
    <source>
        <dbReference type="Proteomes" id="UP001630127"/>
    </source>
</evidence>
<keyword evidence="3" id="KW-1185">Reference proteome</keyword>
<dbReference type="Proteomes" id="UP001630127">
    <property type="component" value="Unassembled WGS sequence"/>
</dbReference>
<feature type="region of interest" description="Disordered" evidence="1">
    <location>
        <begin position="1"/>
        <end position="97"/>
    </location>
</feature>
<name>A0ABD2ZX67_9GENT</name>
<organism evidence="2 3">
    <name type="scientific">Cinchona calisaya</name>
    <dbReference type="NCBI Taxonomy" id="153742"/>
    <lineage>
        <taxon>Eukaryota</taxon>
        <taxon>Viridiplantae</taxon>
        <taxon>Streptophyta</taxon>
        <taxon>Embryophyta</taxon>
        <taxon>Tracheophyta</taxon>
        <taxon>Spermatophyta</taxon>
        <taxon>Magnoliopsida</taxon>
        <taxon>eudicotyledons</taxon>
        <taxon>Gunneridae</taxon>
        <taxon>Pentapetalae</taxon>
        <taxon>asterids</taxon>
        <taxon>lamiids</taxon>
        <taxon>Gentianales</taxon>
        <taxon>Rubiaceae</taxon>
        <taxon>Cinchonoideae</taxon>
        <taxon>Cinchoneae</taxon>
        <taxon>Cinchona</taxon>
    </lineage>
</organism>
<dbReference type="EMBL" id="JBJUIK010000007">
    <property type="protein sequence ID" value="KAL3522825.1"/>
    <property type="molecule type" value="Genomic_DNA"/>
</dbReference>
<evidence type="ECO:0000256" key="1">
    <source>
        <dbReference type="SAM" id="MobiDB-lite"/>
    </source>
</evidence>
<reference evidence="2 3" key="1">
    <citation type="submission" date="2024-11" db="EMBL/GenBank/DDBJ databases">
        <title>A near-complete genome assembly of Cinchona calisaya.</title>
        <authorList>
            <person name="Lian D.C."/>
            <person name="Zhao X.W."/>
            <person name="Wei L."/>
        </authorList>
    </citation>
    <scope>NUCLEOTIDE SEQUENCE [LARGE SCALE GENOMIC DNA]</scope>
    <source>
        <tissue evidence="2">Nenye</tissue>
    </source>
</reference>
<proteinExistence type="predicted"/>
<accession>A0ABD2ZX67</accession>
<protein>
    <submittedName>
        <fullName evidence="2">Uncharacterized protein</fullName>
    </submittedName>
</protein>
<sequence length="97" mass="10664">MPDAIQPKKKNEKGKQVKQLCQKKQVKQPEQVIPELNQLMDNQQEGNEASSQQVNTVRKPLDEPGTSGVKPINAENRVSVSAPVNDPAARVSVQEPP</sequence>
<evidence type="ECO:0000313" key="2">
    <source>
        <dbReference type="EMBL" id="KAL3522825.1"/>
    </source>
</evidence>
<dbReference type="AlphaFoldDB" id="A0ABD2ZX67"/>
<feature type="compositionally biased region" description="Polar residues" evidence="1">
    <location>
        <begin position="39"/>
        <end position="56"/>
    </location>
</feature>